<dbReference type="Proteomes" id="UP001139648">
    <property type="component" value="Unassembled WGS sequence"/>
</dbReference>
<name>A0A9X2JYT5_9ACTN</name>
<feature type="domain" description="Flavin reductase like" evidence="3">
    <location>
        <begin position="16"/>
        <end position="162"/>
    </location>
</feature>
<keyword evidence="2" id="KW-0560">Oxidoreductase</keyword>
<evidence type="ECO:0000256" key="2">
    <source>
        <dbReference type="ARBA" id="ARBA00023002"/>
    </source>
</evidence>
<dbReference type="PANTHER" id="PTHR30466:SF11">
    <property type="entry name" value="FLAVIN-DEPENDENT MONOOXYGENASE, REDUCTASE SUBUNIT HSAB"/>
    <property type="match status" value="1"/>
</dbReference>
<evidence type="ECO:0000313" key="4">
    <source>
        <dbReference type="EMBL" id="MCP2353469.1"/>
    </source>
</evidence>
<dbReference type="Pfam" id="PF01613">
    <property type="entry name" value="Flavin_Reduct"/>
    <property type="match status" value="1"/>
</dbReference>
<evidence type="ECO:0000313" key="5">
    <source>
        <dbReference type="Proteomes" id="UP001139648"/>
    </source>
</evidence>
<keyword evidence="5" id="KW-1185">Reference proteome</keyword>
<dbReference type="Gene3D" id="2.30.110.10">
    <property type="entry name" value="Electron Transport, Fmn-binding Protein, Chain A"/>
    <property type="match status" value="1"/>
</dbReference>
<dbReference type="InterPro" id="IPR050268">
    <property type="entry name" value="NADH-dep_flavin_reductase"/>
</dbReference>
<comment type="caution">
    <text evidence="4">The sequence shown here is derived from an EMBL/GenBank/DDBJ whole genome shotgun (WGS) entry which is preliminary data.</text>
</comment>
<dbReference type="RefSeq" id="WP_253740026.1">
    <property type="nucleotide sequence ID" value="NZ_BAABKA010000020.1"/>
</dbReference>
<proteinExistence type="inferred from homology"/>
<dbReference type="GO" id="GO:0010181">
    <property type="term" value="F:FMN binding"/>
    <property type="evidence" value="ECO:0007669"/>
    <property type="project" value="InterPro"/>
</dbReference>
<dbReference type="PANTHER" id="PTHR30466">
    <property type="entry name" value="FLAVIN REDUCTASE"/>
    <property type="match status" value="1"/>
</dbReference>
<evidence type="ECO:0000259" key="3">
    <source>
        <dbReference type="SMART" id="SM00903"/>
    </source>
</evidence>
<dbReference type="SMART" id="SM00903">
    <property type="entry name" value="Flavin_Reduct"/>
    <property type="match status" value="1"/>
</dbReference>
<dbReference type="SUPFAM" id="SSF50475">
    <property type="entry name" value="FMN-binding split barrel"/>
    <property type="match status" value="1"/>
</dbReference>
<evidence type="ECO:0000256" key="1">
    <source>
        <dbReference type="ARBA" id="ARBA00008898"/>
    </source>
</evidence>
<dbReference type="EMBL" id="JAMZEB010000001">
    <property type="protein sequence ID" value="MCP2353469.1"/>
    <property type="molecule type" value="Genomic_DNA"/>
</dbReference>
<organism evidence="4 5">
    <name type="scientific">Nonomuraea thailandensis</name>
    <dbReference type="NCBI Taxonomy" id="1188745"/>
    <lineage>
        <taxon>Bacteria</taxon>
        <taxon>Bacillati</taxon>
        <taxon>Actinomycetota</taxon>
        <taxon>Actinomycetes</taxon>
        <taxon>Streptosporangiales</taxon>
        <taxon>Streptosporangiaceae</taxon>
        <taxon>Nonomuraea</taxon>
    </lineage>
</organism>
<accession>A0A9X2JYT5</accession>
<gene>
    <name evidence="4" type="ORF">HD597_000489</name>
</gene>
<reference evidence="4" key="1">
    <citation type="submission" date="2022-06" db="EMBL/GenBank/DDBJ databases">
        <title>Sequencing the genomes of 1000 actinobacteria strains.</title>
        <authorList>
            <person name="Klenk H.-P."/>
        </authorList>
    </citation>
    <scope>NUCLEOTIDE SEQUENCE</scope>
    <source>
        <strain evidence="4">DSM 46694</strain>
    </source>
</reference>
<dbReference type="GO" id="GO:0042602">
    <property type="term" value="F:riboflavin reductase (NADPH) activity"/>
    <property type="evidence" value="ECO:0007669"/>
    <property type="project" value="TreeGrafter"/>
</dbReference>
<dbReference type="AlphaFoldDB" id="A0A9X2JYT5"/>
<dbReference type="InterPro" id="IPR002563">
    <property type="entry name" value="Flavin_Rdtase-like_dom"/>
</dbReference>
<sequence>MTAATTSTPVDIRPLMAEFPTGVAVVTAFAGRNLPCGMTCTSMCSVTLTPPTVAVCLRAGSPTLDAVVGSREFALNLLHAQAQPTAELFGSGNPDRYNRVPWDTPDGARGPHLVEAAHMIADCVLVGRSDVGDHVIVLGRVARFRRAAATAPLLYGRRRYASWPD</sequence>
<protein>
    <submittedName>
        <fullName evidence="4">Flavin reductase (DIM6/NTAB) family NADH-FMN oxidoreductase RutF</fullName>
    </submittedName>
</protein>
<dbReference type="InterPro" id="IPR012349">
    <property type="entry name" value="Split_barrel_FMN-bd"/>
</dbReference>
<comment type="similarity">
    <text evidence="1">Belongs to the non-flavoprotein flavin reductase family.</text>
</comment>